<dbReference type="CDD" id="cd02947">
    <property type="entry name" value="TRX_family"/>
    <property type="match status" value="1"/>
</dbReference>
<keyword evidence="3" id="KW-0249">Electron transport</keyword>
<keyword evidence="5" id="KW-0676">Redox-active center</keyword>
<dbReference type="PANTHER" id="PTHR45663">
    <property type="entry name" value="GEO12009P1"/>
    <property type="match status" value="1"/>
</dbReference>
<dbReference type="InterPro" id="IPR005746">
    <property type="entry name" value="Thioredoxin"/>
</dbReference>
<keyword evidence="2" id="KW-0813">Transport</keyword>
<dbReference type="InterPro" id="IPR017937">
    <property type="entry name" value="Thioredoxin_CS"/>
</dbReference>
<keyword evidence="4" id="KW-1015">Disulfide bond</keyword>
<dbReference type="PIRSF" id="PIRSF000077">
    <property type="entry name" value="Thioredoxin"/>
    <property type="match status" value="1"/>
</dbReference>
<dbReference type="PANTHER" id="PTHR45663:SF11">
    <property type="entry name" value="GEO12009P1"/>
    <property type="match status" value="1"/>
</dbReference>
<dbReference type="NCBIfam" id="TIGR01068">
    <property type="entry name" value="thioredoxin"/>
    <property type="match status" value="1"/>
</dbReference>
<dbReference type="SUPFAM" id="SSF52833">
    <property type="entry name" value="Thioredoxin-like"/>
    <property type="match status" value="1"/>
</dbReference>
<evidence type="ECO:0000259" key="8">
    <source>
        <dbReference type="PROSITE" id="PS51352"/>
    </source>
</evidence>
<gene>
    <name evidence="9" type="primary">trxA</name>
    <name evidence="9" type="ORF">ACFVKH_13670</name>
</gene>
<keyword evidence="10" id="KW-1185">Reference proteome</keyword>
<accession>A0ABW6IHK9</accession>
<dbReference type="Gene3D" id="3.40.30.10">
    <property type="entry name" value="Glutaredoxin"/>
    <property type="match status" value="1"/>
</dbReference>
<dbReference type="InterPro" id="IPR013766">
    <property type="entry name" value="Thioredoxin_domain"/>
</dbReference>
<dbReference type="Proteomes" id="UP001600165">
    <property type="component" value="Unassembled WGS sequence"/>
</dbReference>
<evidence type="ECO:0000313" key="9">
    <source>
        <dbReference type="EMBL" id="MFE4107337.1"/>
    </source>
</evidence>
<name>A0ABW6IHK9_9CYAN</name>
<reference evidence="9 10" key="1">
    <citation type="submission" date="2024-10" db="EMBL/GenBank/DDBJ databases">
        <authorList>
            <person name="Ratan Roy A."/>
            <person name="Morales Sandoval P.H."/>
            <person name="De Los Santos Villalobos S."/>
            <person name="Chakraborty S."/>
            <person name="Mukherjee J."/>
        </authorList>
    </citation>
    <scope>NUCLEOTIDE SEQUENCE [LARGE SCALE GENOMIC DNA]</scope>
    <source>
        <strain evidence="9 10">S1</strain>
    </source>
</reference>
<comment type="similarity">
    <text evidence="1 7">Belongs to the thioredoxin family.</text>
</comment>
<dbReference type="EMBL" id="JBHZOL010000085">
    <property type="protein sequence ID" value="MFE4107337.1"/>
    <property type="molecule type" value="Genomic_DNA"/>
</dbReference>
<sequence length="112" mass="12317">MSSQPTIINDSEFESEVLQPETPVLVYFWATWCGPCRLMSPIMSELATEYGDRLKVVKMEVDPNPNAVAAYKVEGVPALRLFKAGEMLAASEGAISKSQIYQLLEAHLSLPA</sequence>
<proteinExistence type="inferred from homology"/>
<dbReference type="InterPro" id="IPR036249">
    <property type="entry name" value="Thioredoxin-like_sf"/>
</dbReference>
<evidence type="ECO:0000256" key="4">
    <source>
        <dbReference type="ARBA" id="ARBA00023157"/>
    </source>
</evidence>
<evidence type="ECO:0000256" key="7">
    <source>
        <dbReference type="PIRNR" id="PIRNR000077"/>
    </source>
</evidence>
<evidence type="ECO:0000256" key="5">
    <source>
        <dbReference type="ARBA" id="ARBA00023284"/>
    </source>
</evidence>
<evidence type="ECO:0000256" key="3">
    <source>
        <dbReference type="ARBA" id="ARBA00022982"/>
    </source>
</evidence>
<evidence type="ECO:0000256" key="6">
    <source>
        <dbReference type="NCBIfam" id="TIGR01068"/>
    </source>
</evidence>
<dbReference type="PROSITE" id="PS51352">
    <property type="entry name" value="THIOREDOXIN_2"/>
    <property type="match status" value="1"/>
</dbReference>
<dbReference type="Pfam" id="PF00085">
    <property type="entry name" value="Thioredoxin"/>
    <property type="match status" value="1"/>
</dbReference>
<organism evidence="9 10">
    <name type="scientific">Almyronema epifaneia S1</name>
    <dbReference type="NCBI Taxonomy" id="2991925"/>
    <lineage>
        <taxon>Bacteria</taxon>
        <taxon>Bacillati</taxon>
        <taxon>Cyanobacteriota</taxon>
        <taxon>Cyanophyceae</taxon>
        <taxon>Nodosilineales</taxon>
        <taxon>Nodosilineaceae</taxon>
        <taxon>Almyronema</taxon>
        <taxon>Almyronema epifaneia</taxon>
    </lineage>
</organism>
<comment type="caution">
    <text evidence="9">The sequence shown here is derived from an EMBL/GenBank/DDBJ whole genome shotgun (WGS) entry which is preliminary data.</text>
</comment>
<dbReference type="PRINTS" id="PR00421">
    <property type="entry name" value="THIOREDOXIN"/>
</dbReference>
<evidence type="ECO:0000256" key="2">
    <source>
        <dbReference type="ARBA" id="ARBA00022448"/>
    </source>
</evidence>
<evidence type="ECO:0000256" key="1">
    <source>
        <dbReference type="ARBA" id="ARBA00008987"/>
    </source>
</evidence>
<dbReference type="PROSITE" id="PS00194">
    <property type="entry name" value="THIOREDOXIN_1"/>
    <property type="match status" value="1"/>
</dbReference>
<dbReference type="RefSeq" id="WP_377965948.1">
    <property type="nucleotide sequence ID" value="NZ_JBHZOL010000085.1"/>
</dbReference>
<feature type="domain" description="Thioredoxin" evidence="8">
    <location>
        <begin position="1"/>
        <end position="109"/>
    </location>
</feature>
<protein>
    <recommendedName>
        <fullName evidence="6 7">Thioredoxin</fullName>
    </recommendedName>
</protein>
<evidence type="ECO:0000313" key="10">
    <source>
        <dbReference type="Proteomes" id="UP001600165"/>
    </source>
</evidence>